<dbReference type="Gene3D" id="3.30.450.20">
    <property type="entry name" value="PAS domain"/>
    <property type="match status" value="1"/>
</dbReference>
<dbReference type="CDD" id="cd01949">
    <property type="entry name" value="GGDEF"/>
    <property type="match status" value="1"/>
</dbReference>
<dbReference type="Proteomes" id="UP000632222">
    <property type="component" value="Unassembled WGS sequence"/>
</dbReference>
<dbReference type="PROSITE" id="PS50113">
    <property type="entry name" value="PAC"/>
    <property type="match status" value="1"/>
</dbReference>
<dbReference type="PROSITE" id="PS50887">
    <property type="entry name" value="GGDEF"/>
    <property type="match status" value="1"/>
</dbReference>
<feature type="domain" description="PAC" evidence="3">
    <location>
        <begin position="295"/>
        <end position="346"/>
    </location>
</feature>
<dbReference type="SUPFAM" id="SSF55073">
    <property type="entry name" value="Nucleotide cyclase"/>
    <property type="match status" value="1"/>
</dbReference>
<dbReference type="NCBIfam" id="TIGR00229">
    <property type="entry name" value="sensory_box"/>
    <property type="match status" value="1"/>
</dbReference>
<dbReference type="PROSITE" id="PS50112">
    <property type="entry name" value="PAS"/>
    <property type="match status" value="1"/>
</dbReference>
<evidence type="ECO:0000313" key="5">
    <source>
        <dbReference type="EMBL" id="GGJ24576.1"/>
    </source>
</evidence>
<feature type="transmembrane region" description="Helical" evidence="1">
    <location>
        <begin position="36"/>
        <end position="57"/>
    </location>
</feature>
<comment type="caution">
    <text evidence="5">The sequence shown here is derived from an EMBL/GenBank/DDBJ whole genome shotgun (WGS) entry which is preliminary data.</text>
</comment>
<dbReference type="EMBL" id="BMOD01000002">
    <property type="protein sequence ID" value="GGJ24576.1"/>
    <property type="molecule type" value="Genomic_DNA"/>
</dbReference>
<feature type="transmembrane region" description="Helical" evidence="1">
    <location>
        <begin position="69"/>
        <end position="87"/>
    </location>
</feature>
<evidence type="ECO:0008006" key="7">
    <source>
        <dbReference type="Google" id="ProtNLM"/>
    </source>
</evidence>
<feature type="transmembrane region" description="Helical" evidence="1">
    <location>
        <begin position="6"/>
        <end position="27"/>
    </location>
</feature>
<dbReference type="PANTHER" id="PTHR45138">
    <property type="entry name" value="REGULATORY COMPONENTS OF SENSORY TRANSDUCTION SYSTEM"/>
    <property type="match status" value="1"/>
</dbReference>
<feature type="transmembrane region" description="Helical" evidence="1">
    <location>
        <begin position="99"/>
        <end position="122"/>
    </location>
</feature>
<dbReference type="CDD" id="cd00130">
    <property type="entry name" value="PAS"/>
    <property type="match status" value="1"/>
</dbReference>
<feature type="domain" description="GGDEF" evidence="4">
    <location>
        <begin position="378"/>
        <end position="511"/>
    </location>
</feature>
<evidence type="ECO:0000259" key="2">
    <source>
        <dbReference type="PROSITE" id="PS50112"/>
    </source>
</evidence>
<name>A0ABQ2CXV5_9DEIO</name>
<organism evidence="5 6">
    <name type="scientific">Deinococcus roseus</name>
    <dbReference type="NCBI Taxonomy" id="392414"/>
    <lineage>
        <taxon>Bacteria</taxon>
        <taxon>Thermotogati</taxon>
        <taxon>Deinococcota</taxon>
        <taxon>Deinococci</taxon>
        <taxon>Deinococcales</taxon>
        <taxon>Deinococcaceae</taxon>
        <taxon>Deinococcus</taxon>
    </lineage>
</organism>
<dbReference type="InterPro" id="IPR000014">
    <property type="entry name" value="PAS"/>
</dbReference>
<dbReference type="InterPro" id="IPR035965">
    <property type="entry name" value="PAS-like_dom_sf"/>
</dbReference>
<dbReference type="InterPro" id="IPR029787">
    <property type="entry name" value="Nucleotide_cyclase"/>
</dbReference>
<keyword evidence="6" id="KW-1185">Reference proteome</keyword>
<evidence type="ECO:0000256" key="1">
    <source>
        <dbReference type="SAM" id="Phobius"/>
    </source>
</evidence>
<sequence>MQLEFTPYILPFVVSLITTVGLALYALRHYNPAARVFVLVMTALSIWTFCYIMELSSVTLDAKILWVKIKYLGSATAPVLWFVFSLYMTNNQQRLKGPLSTVLATGVILTWAVVFSHGLQTWMWTDIRLKPGFPETDSDHGFFFWIYAVLCYVCILASVVVYFNFYRTTSRFFKQQAQWLLLGGFIPLGGRMTEDLLGLDLIPKVDEVIFFFLFSGIFFALALFRYGALKLVPIAHHLVVKNINAAIVVLDLMGRIVDLNPYAQRMLGPEQSGSIGKTPQEVLGDRLKLATFEEIPQELTLMQGERESCFSVQYSPIREQRGQVAGHVLVLFDITERKQAEMQLAHIARTDALTQVTNRRYFYELAEPEFKRINGTEGNLGVVMLDVDYFKKINDTYGHQIGDEVLKHVAKVCKNSLRSTDLFARYGGEEFICLVSGGNAEDTRSIAEKLRQALAETPLELPEQNISVTASLGVAVLNGAAKSLDELIGKADEALYTSKKEGRNRVTLSTVLGTAEIYG</sequence>
<keyword evidence="1" id="KW-0812">Transmembrane</keyword>
<dbReference type="InterPro" id="IPR013656">
    <property type="entry name" value="PAS_4"/>
</dbReference>
<dbReference type="NCBIfam" id="TIGR00254">
    <property type="entry name" value="GGDEF"/>
    <property type="match status" value="1"/>
</dbReference>
<dbReference type="InterPro" id="IPR000160">
    <property type="entry name" value="GGDEF_dom"/>
</dbReference>
<evidence type="ECO:0000259" key="4">
    <source>
        <dbReference type="PROSITE" id="PS50887"/>
    </source>
</evidence>
<dbReference type="InterPro" id="IPR000700">
    <property type="entry name" value="PAS-assoc_C"/>
</dbReference>
<dbReference type="InterPro" id="IPR050469">
    <property type="entry name" value="Diguanylate_Cyclase"/>
</dbReference>
<dbReference type="Gene3D" id="3.30.70.270">
    <property type="match status" value="1"/>
</dbReference>
<evidence type="ECO:0000259" key="3">
    <source>
        <dbReference type="PROSITE" id="PS50113"/>
    </source>
</evidence>
<dbReference type="Pfam" id="PF00990">
    <property type="entry name" value="GGDEF"/>
    <property type="match status" value="1"/>
</dbReference>
<dbReference type="SMART" id="SM00267">
    <property type="entry name" value="GGDEF"/>
    <property type="match status" value="1"/>
</dbReference>
<proteinExistence type="predicted"/>
<feature type="domain" description="PAS" evidence="2">
    <location>
        <begin position="239"/>
        <end position="278"/>
    </location>
</feature>
<dbReference type="Pfam" id="PF08448">
    <property type="entry name" value="PAS_4"/>
    <property type="match status" value="1"/>
</dbReference>
<dbReference type="InterPro" id="IPR043128">
    <property type="entry name" value="Rev_trsase/Diguanyl_cyclase"/>
</dbReference>
<reference evidence="6" key="1">
    <citation type="journal article" date="2019" name="Int. J. Syst. Evol. Microbiol.">
        <title>The Global Catalogue of Microorganisms (GCM) 10K type strain sequencing project: providing services to taxonomists for standard genome sequencing and annotation.</title>
        <authorList>
            <consortium name="The Broad Institute Genomics Platform"/>
            <consortium name="The Broad Institute Genome Sequencing Center for Infectious Disease"/>
            <person name="Wu L."/>
            <person name="Ma J."/>
        </authorList>
    </citation>
    <scope>NUCLEOTIDE SEQUENCE [LARGE SCALE GENOMIC DNA]</scope>
    <source>
        <strain evidence="6">JCM 14370</strain>
    </source>
</reference>
<keyword evidence="1" id="KW-0472">Membrane</keyword>
<dbReference type="Pfam" id="PF16927">
    <property type="entry name" value="HisKA_7TM"/>
    <property type="match status" value="1"/>
</dbReference>
<dbReference type="PANTHER" id="PTHR45138:SF9">
    <property type="entry name" value="DIGUANYLATE CYCLASE DGCM-RELATED"/>
    <property type="match status" value="1"/>
</dbReference>
<evidence type="ECO:0000313" key="6">
    <source>
        <dbReference type="Proteomes" id="UP000632222"/>
    </source>
</evidence>
<dbReference type="RefSeq" id="WP_189000314.1">
    <property type="nucleotide sequence ID" value="NZ_BMOD01000002.1"/>
</dbReference>
<dbReference type="InterPro" id="IPR031621">
    <property type="entry name" value="HisKA_7TM"/>
</dbReference>
<feature type="transmembrane region" description="Helical" evidence="1">
    <location>
        <begin position="142"/>
        <end position="165"/>
    </location>
</feature>
<dbReference type="SUPFAM" id="SSF55785">
    <property type="entry name" value="PYP-like sensor domain (PAS domain)"/>
    <property type="match status" value="1"/>
</dbReference>
<feature type="transmembrane region" description="Helical" evidence="1">
    <location>
        <begin position="208"/>
        <end position="228"/>
    </location>
</feature>
<accession>A0ABQ2CXV5</accession>
<keyword evidence="1" id="KW-1133">Transmembrane helix</keyword>
<protein>
    <recommendedName>
        <fullName evidence="7">Diguanylate cyclase</fullName>
    </recommendedName>
</protein>
<gene>
    <name evidence="5" type="ORF">GCM10008938_08350</name>
</gene>